<reference evidence="3 4" key="1">
    <citation type="journal article" date="2013" name="Genome Announc.">
        <title>Draft Genome Sequence of Desulfotignum phosphitoxidans DSM 13687 Strain FiPS-3.</title>
        <authorList>
            <person name="Poehlein A."/>
            <person name="Daniel R."/>
            <person name="Simeonova D.D."/>
        </authorList>
    </citation>
    <scope>NUCLEOTIDE SEQUENCE [LARGE SCALE GENOMIC DNA]</scope>
    <source>
        <strain evidence="3 4">DSM 13687</strain>
    </source>
</reference>
<name>S0G3T6_9BACT</name>
<evidence type="ECO:0000259" key="2">
    <source>
        <dbReference type="Pfam" id="PF00345"/>
    </source>
</evidence>
<dbReference type="InterPro" id="IPR050643">
    <property type="entry name" value="Periplasmic_pilus_chap"/>
</dbReference>
<dbReference type="InterPro" id="IPR008962">
    <property type="entry name" value="PapD-like_sf"/>
</dbReference>
<feature type="domain" description="Pili assembly chaperone N-terminal" evidence="2">
    <location>
        <begin position="31"/>
        <end position="156"/>
    </location>
</feature>
<dbReference type="InterPro" id="IPR013783">
    <property type="entry name" value="Ig-like_fold"/>
</dbReference>
<dbReference type="EMBL" id="APJX01000001">
    <property type="protein sequence ID" value="EMS81580.1"/>
    <property type="molecule type" value="Genomic_DNA"/>
</dbReference>
<dbReference type="RefSeq" id="WP_006964327.1">
    <property type="nucleotide sequence ID" value="NZ_APJX01000001.1"/>
</dbReference>
<dbReference type="PANTHER" id="PTHR30251:SF4">
    <property type="entry name" value="SLR1668 PROTEIN"/>
    <property type="match status" value="1"/>
</dbReference>
<dbReference type="PANTHER" id="PTHR30251">
    <property type="entry name" value="PILUS ASSEMBLY CHAPERONE"/>
    <property type="match status" value="1"/>
</dbReference>
<gene>
    <name evidence="3" type="primary">papD</name>
    <name evidence="3" type="ORF">Dpo_1c07210</name>
</gene>
<evidence type="ECO:0000313" key="4">
    <source>
        <dbReference type="Proteomes" id="UP000014216"/>
    </source>
</evidence>
<comment type="caution">
    <text evidence="3">The sequence shown here is derived from an EMBL/GenBank/DDBJ whole genome shotgun (WGS) entry which is preliminary data.</text>
</comment>
<dbReference type="GO" id="GO:0071555">
    <property type="term" value="P:cell wall organization"/>
    <property type="evidence" value="ECO:0007669"/>
    <property type="project" value="InterPro"/>
</dbReference>
<dbReference type="Pfam" id="PF00345">
    <property type="entry name" value="PapD_N"/>
    <property type="match status" value="1"/>
</dbReference>
<organism evidence="3 4">
    <name type="scientific">Desulfotignum phosphitoxidans DSM 13687</name>
    <dbReference type="NCBI Taxonomy" id="1286635"/>
    <lineage>
        <taxon>Bacteria</taxon>
        <taxon>Pseudomonadati</taxon>
        <taxon>Thermodesulfobacteriota</taxon>
        <taxon>Desulfobacteria</taxon>
        <taxon>Desulfobacterales</taxon>
        <taxon>Desulfobacteraceae</taxon>
        <taxon>Desulfotignum</taxon>
    </lineage>
</organism>
<accession>S0G3T6</accession>
<keyword evidence="4" id="KW-1185">Reference proteome</keyword>
<sequence length="260" mass="28310">MVQQLGMPACLAMACLAMAVLAISATAATTIRPTVIDVPANGRAIVSVRNEREREVLYQVTVLDWRVVEGADRHEATEDFIASPPLFTLGPSASQIVRIGFRNPVQLQVEQAYRLILTEVPTQVSSVPTQIDPGAEAGVIEFTLQHLLPVFVAPAGRGAKPALVWSMNAEVDVVVIRAKNLGNRRAVLNMVGLSCQIGPDPELEYASKRRLTVLAQSWREWRIAVPAGKISLPWRILYITNDGAKPTVVSDAEIRAFNSP</sequence>
<proteinExistence type="predicted"/>
<evidence type="ECO:0000256" key="1">
    <source>
        <dbReference type="SAM" id="SignalP"/>
    </source>
</evidence>
<dbReference type="InterPro" id="IPR016147">
    <property type="entry name" value="Pili_assmbl_chaperone_N"/>
</dbReference>
<protein>
    <submittedName>
        <fullName evidence="3">P pilus assembly chaperone PapD</fullName>
    </submittedName>
</protein>
<dbReference type="SUPFAM" id="SSF49354">
    <property type="entry name" value="PapD-like"/>
    <property type="match status" value="1"/>
</dbReference>
<dbReference type="GO" id="GO:0030288">
    <property type="term" value="C:outer membrane-bounded periplasmic space"/>
    <property type="evidence" value="ECO:0007669"/>
    <property type="project" value="InterPro"/>
</dbReference>
<feature type="signal peptide" evidence="1">
    <location>
        <begin position="1"/>
        <end position="27"/>
    </location>
</feature>
<feature type="chain" id="PRO_5004487048" evidence="1">
    <location>
        <begin position="28"/>
        <end position="260"/>
    </location>
</feature>
<evidence type="ECO:0000313" key="3">
    <source>
        <dbReference type="EMBL" id="EMS81580.1"/>
    </source>
</evidence>
<dbReference type="Gene3D" id="2.60.40.10">
    <property type="entry name" value="Immunoglobulins"/>
    <property type="match status" value="1"/>
</dbReference>
<dbReference type="Proteomes" id="UP000014216">
    <property type="component" value="Unassembled WGS sequence"/>
</dbReference>
<keyword evidence="1" id="KW-0732">Signal</keyword>
<dbReference type="OrthoDB" id="511700at2"/>
<dbReference type="AlphaFoldDB" id="S0G3T6"/>